<comment type="caution">
    <text evidence="1">The sequence shown here is derived from an EMBL/GenBank/DDBJ whole genome shotgun (WGS) entry which is preliminary data.</text>
</comment>
<organism evidence="1 2">
    <name type="scientific">Effrenium voratum</name>
    <dbReference type="NCBI Taxonomy" id="2562239"/>
    <lineage>
        <taxon>Eukaryota</taxon>
        <taxon>Sar</taxon>
        <taxon>Alveolata</taxon>
        <taxon>Dinophyceae</taxon>
        <taxon>Suessiales</taxon>
        <taxon>Symbiodiniaceae</taxon>
        <taxon>Effrenium</taxon>
    </lineage>
</organism>
<gene>
    <name evidence="1" type="ORF">EVOR1521_LOCUS10456</name>
</gene>
<name>A0AA36I976_9DINO</name>
<dbReference type="EMBL" id="CAUJNA010001001">
    <property type="protein sequence ID" value="CAJ1383304.1"/>
    <property type="molecule type" value="Genomic_DNA"/>
</dbReference>
<evidence type="ECO:0000313" key="2">
    <source>
        <dbReference type="Proteomes" id="UP001178507"/>
    </source>
</evidence>
<accession>A0AA36I976</accession>
<evidence type="ECO:0000313" key="1">
    <source>
        <dbReference type="EMBL" id="CAJ1383304.1"/>
    </source>
</evidence>
<reference evidence="1" key="1">
    <citation type="submission" date="2023-08" db="EMBL/GenBank/DDBJ databases">
        <authorList>
            <person name="Chen Y."/>
            <person name="Shah S."/>
            <person name="Dougan E. K."/>
            <person name="Thang M."/>
            <person name="Chan C."/>
        </authorList>
    </citation>
    <scope>NUCLEOTIDE SEQUENCE</scope>
</reference>
<proteinExistence type="predicted"/>
<protein>
    <submittedName>
        <fullName evidence="1">Uncharacterized protein</fullName>
    </submittedName>
</protein>
<dbReference type="Proteomes" id="UP001178507">
    <property type="component" value="Unassembled WGS sequence"/>
</dbReference>
<sequence>MGASVSDCSECREPQLYYLPQRNEPDHEFMVLACDRERRQPYFEVRKEKVAEAWPQLVRPVQVLERKKKEEPLSKRSIRVHI</sequence>
<keyword evidence="2" id="KW-1185">Reference proteome</keyword>
<dbReference type="AlphaFoldDB" id="A0AA36I976"/>